<feature type="compositionally biased region" description="Low complexity" evidence="2">
    <location>
        <begin position="126"/>
        <end position="140"/>
    </location>
</feature>
<dbReference type="InterPro" id="IPR025714">
    <property type="entry name" value="Methyltranfer_dom"/>
</dbReference>
<dbReference type="PANTHER" id="PTHR13369">
    <property type="match status" value="1"/>
</dbReference>
<dbReference type="EMBL" id="IACT01005323">
    <property type="protein sequence ID" value="LAC24486.1"/>
    <property type="molecule type" value="mRNA"/>
</dbReference>
<name>A0A2P2I8H2_9CRUS</name>
<comment type="similarity">
    <text evidence="1">Belongs to the GSTCD family.</text>
</comment>
<dbReference type="FunFam" id="3.40.50.150:FF:000725">
    <property type="entry name" value="Glutathione S-transferase, C-terminal domain-containing"/>
    <property type="match status" value="1"/>
</dbReference>
<accession>A0A2P2I8H2</accession>
<proteinExistence type="evidence at transcript level"/>
<dbReference type="GO" id="GO:0016740">
    <property type="term" value="F:transferase activity"/>
    <property type="evidence" value="ECO:0007669"/>
    <property type="project" value="UniProtKB-KW"/>
</dbReference>
<feature type="compositionally biased region" description="Polar residues" evidence="2">
    <location>
        <begin position="101"/>
        <end position="111"/>
    </location>
</feature>
<keyword evidence="4" id="KW-0808">Transferase</keyword>
<dbReference type="AlphaFoldDB" id="A0A2P2I8H2"/>
<evidence type="ECO:0000313" key="5">
    <source>
        <dbReference type="EMBL" id="LAC24486.1"/>
    </source>
</evidence>
<feature type="compositionally biased region" description="Basic and acidic residues" evidence="2">
    <location>
        <begin position="112"/>
        <end position="123"/>
    </location>
</feature>
<dbReference type="InterPro" id="IPR029063">
    <property type="entry name" value="SAM-dependent_MTases_sf"/>
</dbReference>
<dbReference type="PANTHER" id="PTHR13369:SF0">
    <property type="entry name" value="GLUTATHIONE S-TRANSFERASE C-TERMINAL DOMAIN-CONTAINING PROTEIN"/>
    <property type="match status" value="1"/>
</dbReference>
<sequence>MNTLYVIGRLDQENDTLYLPAQSLVILFSVQAACRTSPVELIVILNEEYFLQQLSQYTNSAGELRPVEFDKSDLIEDSVTKEQRHHYVVNNYEDSGKQSDTKVSGESVLQNENDRNLFEKDKILGSNNNSKSNNDNKISASFAQNGTLSGTAGEASQGQIRLHRNSFAGCSSYLFPVPVSKLIFSVQQQRMSECPSMVQATALPAVYCETNKWCVAGMCASLRAILLAAHDLHEDVAAKKLLGFRDGCLHSCSEVSCWTKFCEVEMPSALQDVFDKYYLNESIDQDWVYPRTVLRYNNHMARPPILHNALKRKQQHIKKTVKDKVQRELLLSKKLCELPELDHDFAEGLDMTLADVMLYVCFDLIVHKLDFIDFQKHSPLVLKWLELISTNEGIIQAKPLLKMCQSQHIKVSLSNSITVTIPNVIDESLYKSDPERPKLHCTGSMTLQNDIDKVIKLLCSAGIDSIEYTEQSEVDDTSLPWSSYPAAVHPQEGELPPSRLLRKCQQVENIVNVVMQHCKPGNRIVDFCAGGGHVGIVLAYCLPECTVTFVENKASSLNKAKDRVKLLSLTNVEFYQCNMDYFRGNFDVGVCLHACGQASDIVLQKCYEQNASFVCSPCCYGSIQPNHSVQYPRSTTYQEVLTKLTDYLTLGHTADQTHGPEHPSTVQGQLCMRLIDGDRLSHAAELGYSTSLLLMRPVTCSPKNHILVGWRNTANS</sequence>
<reference evidence="4" key="2">
    <citation type="journal article" date="2018" name="Biosci. Biotechnol. Biochem.">
        <title>Polysaccharide hydrolase of the hadal zone amphipods Hirondellea gigas.</title>
        <authorList>
            <person name="Kobayashi H."/>
            <person name="Nagahama T."/>
            <person name="Arai W."/>
            <person name="Sasagawa Y."/>
            <person name="Umeda M."/>
            <person name="Hayashi T."/>
            <person name="Nikaido I."/>
            <person name="Watanabe H."/>
            <person name="Oguri K."/>
            <person name="Kitazato H."/>
            <person name="Fujioka K."/>
            <person name="Kido Y."/>
            <person name="Takami H."/>
        </authorList>
    </citation>
    <scope>NUCLEOTIDE SEQUENCE</scope>
    <source>
        <tissue evidence="4">Whole body</tissue>
    </source>
</reference>
<protein>
    <submittedName>
        <fullName evidence="4">Glutathione S-transferase C-terminal domain-containing protein homolog</fullName>
    </submittedName>
</protein>
<reference evidence="5" key="1">
    <citation type="submission" date="2017-11" db="EMBL/GenBank/DDBJ databases">
        <title>The sensing device of the deep-sea amphipod.</title>
        <authorList>
            <person name="Kobayashi H."/>
            <person name="Nagahama T."/>
            <person name="Arai W."/>
            <person name="Sasagawa Y."/>
            <person name="Umeda M."/>
            <person name="Hayashi T."/>
            <person name="Nikaido I."/>
            <person name="Watanabe H."/>
            <person name="Oguri K."/>
            <person name="Kitazato H."/>
            <person name="Fujioka K."/>
            <person name="Kido Y."/>
            <person name="Takami H."/>
        </authorList>
    </citation>
    <scope>NUCLEOTIDE SEQUENCE</scope>
    <source>
        <tissue evidence="5">Whole body</tissue>
    </source>
</reference>
<evidence type="ECO:0000256" key="1">
    <source>
        <dbReference type="ARBA" id="ARBA00008797"/>
    </source>
</evidence>
<dbReference type="GO" id="GO:0005737">
    <property type="term" value="C:cytoplasm"/>
    <property type="evidence" value="ECO:0007669"/>
    <property type="project" value="TreeGrafter"/>
</dbReference>
<dbReference type="SUPFAM" id="SSF47616">
    <property type="entry name" value="GST C-terminal domain-like"/>
    <property type="match status" value="1"/>
</dbReference>
<organism evidence="4">
    <name type="scientific">Hirondellea gigas</name>
    <dbReference type="NCBI Taxonomy" id="1518452"/>
    <lineage>
        <taxon>Eukaryota</taxon>
        <taxon>Metazoa</taxon>
        <taxon>Ecdysozoa</taxon>
        <taxon>Arthropoda</taxon>
        <taxon>Crustacea</taxon>
        <taxon>Multicrustacea</taxon>
        <taxon>Malacostraca</taxon>
        <taxon>Eumalacostraca</taxon>
        <taxon>Peracarida</taxon>
        <taxon>Amphipoda</taxon>
        <taxon>Amphilochidea</taxon>
        <taxon>Lysianassida</taxon>
        <taxon>Lysianassidira</taxon>
        <taxon>Lysianassoidea</taxon>
        <taxon>Lysianassidae</taxon>
        <taxon>Hirondellea</taxon>
    </lineage>
</organism>
<evidence type="ECO:0000313" key="4">
    <source>
        <dbReference type="EMBL" id="LAB70327.1"/>
    </source>
</evidence>
<feature type="region of interest" description="Disordered" evidence="2">
    <location>
        <begin position="90"/>
        <end position="140"/>
    </location>
</feature>
<dbReference type="SUPFAM" id="SSF53335">
    <property type="entry name" value="S-adenosyl-L-methionine-dependent methyltransferases"/>
    <property type="match status" value="1"/>
</dbReference>
<evidence type="ECO:0000259" key="3">
    <source>
        <dbReference type="Pfam" id="PF13679"/>
    </source>
</evidence>
<dbReference type="Pfam" id="PF13679">
    <property type="entry name" value="Methyltransf_32"/>
    <property type="match status" value="1"/>
</dbReference>
<dbReference type="InterPro" id="IPR036282">
    <property type="entry name" value="Glutathione-S-Trfase_C_sf"/>
</dbReference>
<evidence type="ECO:0000256" key="2">
    <source>
        <dbReference type="SAM" id="MobiDB-lite"/>
    </source>
</evidence>
<feature type="domain" description="Methyltransferase" evidence="3">
    <location>
        <begin position="502"/>
        <end position="624"/>
    </location>
</feature>
<dbReference type="EMBL" id="IACF01004738">
    <property type="protein sequence ID" value="LAB70327.1"/>
    <property type="molecule type" value="mRNA"/>
</dbReference>
<dbReference type="Gene3D" id="3.40.50.150">
    <property type="entry name" value="Vaccinia Virus protein VP39"/>
    <property type="match status" value="1"/>
</dbReference>